<sequence length="397" mass="44256">MASSMLKSTMRKRLASDQSATPQDGTTSTTAPRSTRSRNAGRPETGPEDAGPSSAGGRQASLTRNATRITLHNPMSNVPMHAFLYTDTWTQPGWIESQPQDFLRQALLWLLTYERVSKALNIAYKARLVDLEAEARNRGEGNGAENEGDVQEALQPYVRDEYSHIMDNFMEVHGTNIRTDIVTHGTVNAGANLHDPFTVTFTCETVKDLIEKHSRAAFDAGRTLEWQSGHTAGFRDGVQHTFDNYRRVAEALNPELPVGDEEVQLDQQQPEEGSESENPAAKRRRTRASTTTTTTTTNEDPLPVFPPFPAPDVPLREGPLFNITREEALGQSRADIAAVQALEDERVVSMVREVCTEHRKTWAENKGLRERMWMLGGLEEGEVEARELVEGRYPVRA</sequence>
<gene>
    <name evidence="2" type="ORF">EJ05DRAFT_498653</name>
</gene>
<feature type="region of interest" description="Disordered" evidence="1">
    <location>
        <begin position="1"/>
        <end position="59"/>
    </location>
</feature>
<reference evidence="2" key="1">
    <citation type="journal article" date="2020" name="Stud. Mycol.">
        <title>101 Dothideomycetes genomes: a test case for predicting lifestyles and emergence of pathogens.</title>
        <authorList>
            <person name="Haridas S."/>
            <person name="Albert R."/>
            <person name="Binder M."/>
            <person name="Bloem J."/>
            <person name="Labutti K."/>
            <person name="Salamov A."/>
            <person name="Andreopoulos B."/>
            <person name="Baker S."/>
            <person name="Barry K."/>
            <person name="Bills G."/>
            <person name="Bluhm B."/>
            <person name="Cannon C."/>
            <person name="Castanera R."/>
            <person name="Culley D."/>
            <person name="Daum C."/>
            <person name="Ezra D."/>
            <person name="Gonzalez J."/>
            <person name="Henrissat B."/>
            <person name="Kuo A."/>
            <person name="Liang C."/>
            <person name="Lipzen A."/>
            <person name="Lutzoni F."/>
            <person name="Magnuson J."/>
            <person name="Mondo S."/>
            <person name="Nolan M."/>
            <person name="Ohm R."/>
            <person name="Pangilinan J."/>
            <person name="Park H.-J."/>
            <person name="Ramirez L."/>
            <person name="Alfaro M."/>
            <person name="Sun H."/>
            <person name="Tritt A."/>
            <person name="Yoshinaga Y."/>
            <person name="Zwiers L.-H."/>
            <person name="Turgeon B."/>
            <person name="Goodwin S."/>
            <person name="Spatafora J."/>
            <person name="Crous P."/>
            <person name="Grigoriev I."/>
        </authorList>
    </citation>
    <scope>NUCLEOTIDE SEQUENCE</scope>
    <source>
        <strain evidence="2">CBS 121739</strain>
    </source>
</reference>
<dbReference type="Proteomes" id="UP000799437">
    <property type="component" value="Unassembled WGS sequence"/>
</dbReference>
<dbReference type="EMBL" id="ML996569">
    <property type="protein sequence ID" value="KAF2759439.1"/>
    <property type="molecule type" value="Genomic_DNA"/>
</dbReference>
<proteinExistence type="predicted"/>
<organism evidence="2 3">
    <name type="scientific">Pseudovirgaria hyperparasitica</name>
    <dbReference type="NCBI Taxonomy" id="470096"/>
    <lineage>
        <taxon>Eukaryota</taxon>
        <taxon>Fungi</taxon>
        <taxon>Dikarya</taxon>
        <taxon>Ascomycota</taxon>
        <taxon>Pezizomycotina</taxon>
        <taxon>Dothideomycetes</taxon>
        <taxon>Dothideomycetes incertae sedis</taxon>
        <taxon>Acrospermales</taxon>
        <taxon>Acrospermaceae</taxon>
        <taxon>Pseudovirgaria</taxon>
    </lineage>
</organism>
<feature type="compositionally biased region" description="Polar residues" evidence="1">
    <location>
        <begin position="16"/>
        <end position="25"/>
    </location>
</feature>
<accession>A0A6A6WB86</accession>
<keyword evidence="3" id="KW-1185">Reference proteome</keyword>
<evidence type="ECO:0000256" key="1">
    <source>
        <dbReference type="SAM" id="MobiDB-lite"/>
    </source>
</evidence>
<dbReference type="RefSeq" id="XP_033601890.1">
    <property type="nucleotide sequence ID" value="XM_033746715.1"/>
</dbReference>
<evidence type="ECO:0000313" key="2">
    <source>
        <dbReference type="EMBL" id="KAF2759439.1"/>
    </source>
</evidence>
<dbReference type="GeneID" id="54487769"/>
<feature type="region of interest" description="Disordered" evidence="1">
    <location>
        <begin position="255"/>
        <end position="305"/>
    </location>
</feature>
<dbReference type="AlphaFoldDB" id="A0A6A6WB86"/>
<evidence type="ECO:0000313" key="3">
    <source>
        <dbReference type="Proteomes" id="UP000799437"/>
    </source>
</evidence>
<feature type="compositionally biased region" description="Low complexity" evidence="1">
    <location>
        <begin position="288"/>
        <end position="302"/>
    </location>
</feature>
<feature type="compositionally biased region" description="Low complexity" evidence="1">
    <location>
        <begin position="26"/>
        <end position="38"/>
    </location>
</feature>
<protein>
    <submittedName>
        <fullName evidence="2">Uncharacterized protein</fullName>
    </submittedName>
</protein>
<name>A0A6A6WB86_9PEZI</name>